<gene>
    <name evidence="10" type="ORF">EVOR1521_LOCUS26051</name>
</gene>
<evidence type="ECO:0000256" key="1">
    <source>
        <dbReference type="ARBA" id="ARBA00007447"/>
    </source>
</evidence>
<protein>
    <recommendedName>
        <fullName evidence="9">Peptidase A1 domain-containing protein</fullName>
    </recommendedName>
</protein>
<keyword evidence="8" id="KW-0812">Transmembrane</keyword>
<feature type="transmembrane region" description="Helical" evidence="8">
    <location>
        <begin position="937"/>
        <end position="963"/>
    </location>
</feature>
<dbReference type="SUPFAM" id="SSF50630">
    <property type="entry name" value="Acid proteases"/>
    <property type="match status" value="1"/>
</dbReference>
<feature type="region of interest" description="Disordered" evidence="7">
    <location>
        <begin position="160"/>
        <end position="206"/>
    </location>
</feature>
<comment type="similarity">
    <text evidence="1">Belongs to the peptidase A1 family.</text>
</comment>
<keyword evidence="11" id="KW-1185">Reference proteome</keyword>
<evidence type="ECO:0000256" key="4">
    <source>
        <dbReference type="ARBA" id="ARBA00022801"/>
    </source>
</evidence>
<feature type="compositionally biased region" description="Acidic residues" evidence="7">
    <location>
        <begin position="169"/>
        <end position="184"/>
    </location>
</feature>
<evidence type="ECO:0000313" key="11">
    <source>
        <dbReference type="Proteomes" id="UP001178507"/>
    </source>
</evidence>
<feature type="disulfide bond" evidence="6">
    <location>
        <begin position="302"/>
        <end position="307"/>
    </location>
</feature>
<comment type="caution">
    <text evidence="10">The sequence shown here is derived from an EMBL/GenBank/DDBJ whole genome shotgun (WGS) entry which is preliminary data.</text>
</comment>
<evidence type="ECO:0000313" key="10">
    <source>
        <dbReference type="EMBL" id="CAJ1403364.1"/>
    </source>
</evidence>
<dbReference type="InterPro" id="IPR021109">
    <property type="entry name" value="Peptidase_aspartic_dom_sf"/>
</dbReference>
<evidence type="ECO:0000256" key="8">
    <source>
        <dbReference type="SAM" id="Phobius"/>
    </source>
</evidence>
<reference evidence="10" key="1">
    <citation type="submission" date="2023-08" db="EMBL/GenBank/DDBJ databases">
        <authorList>
            <person name="Chen Y."/>
            <person name="Shah S."/>
            <person name="Dougan E. K."/>
            <person name="Thang M."/>
            <person name="Chan C."/>
        </authorList>
    </citation>
    <scope>NUCLEOTIDE SEQUENCE</scope>
</reference>
<keyword evidence="8" id="KW-1133">Transmembrane helix</keyword>
<evidence type="ECO:0000256" key="5">
    <source>
        <dbReference type="PIRSR" id="PIRSR601461-1"/>
    </source>
</evidence>
<feature type="active site" evidence="5">
    <location>
        <position position="289"/>
    </location>
</feature>
<dbReference type="PANTHER" id="PTHR47966:SF51">
    <property type="entry name" value="BETA-SITE APP-CLEAVING ENZYME, ISOFORM A-RELATED"/>
    <property type="match status" value="1"/>
</dbReference>
<dbReference type="Proteomes" id="UP001178507">
    <property type="component" value="Unassembled WGS sequence"/>
</dbReference>
<keyword evidence="3" id="KW-0064">Aspartyl protease</keyword>
<evidence type="ECO:0000256" key="2">
    <source>
        <dbReference type="ARBA" id="ARBA00022670"/>
    </source>
</evidence>
<dbReference type="AlphaFoldDB" id="A0AA36JCY9"/>
<feature type="active site" evidence="5">
    <location>
        <position position="502"/>
    </location>
</feature>
<dbReference type="CDD" id="cd05471">
    <property type="entry name" value="pepsin_like"/>
    <property type="match status" value="1"/>
</dbReference>
<dbReference type="Gene3D" id="2.40.70.10">
    <property type="entry name" value="Acid Proteases"/>
    <property type="match status" value="2"/>
</dbReference>
<keyword evidence="2" id="KW-0645">Protease</keyword>
<dbReference type="GO" id="GO:0006508">
    <property type="term" value="P:proteolysis"/>
    <property type="evidence" value="ECO:0007669"/>
    <property type="project" value="UniProtKB-KW"/>
</dbReference>
<feature type="domain" description="Peptidase A1" evidence="9">
    <location>
        <begin position="271"/>
        <end position="643"/>
    </location>
</feature>
<name>A0AA36JCY9_9DINO</name>
<dbReference type="EMBL" id="CAUJNA010003493">
    <property type="protein sequence ID" value="CAJ1403364.1"/>
    <property type="molecule type" value="Genomic_DNA"/>
</dbReference>
<feature type="compositionally biased region" description="Basic and acidic residues" evidence="7">
    <location>
        <begin position="189"/>
        <end position="198"/>
    </location>
</feature>
<proteinExistence type="inferred from homology"/>
<keyword evidence="8" id="KW-0472">Membrane</keyword>
<evidence type="ECO:0000256" key="6">
    <source>
        <dbReference type="PIRSR" id="PIRSR601461-2"/>
    </source>
</evidence>
<dbReference type="InterPro" id="IPR034164">
    <property type="entry name" value="Pepsin-like_dom"/>
</dbReference>
<dbReference type="InterPro" id="IPR001461">
    <property type="entry name" value="Aspartic_peptidase_A1"/>
</dbReference>
<keyword evidence="4" id="KW-0378">Hydrolase</keyword>
<dbReference type="PANTHER" id="PTHR47966">
    <property type="entry name" value="BETA-SITE APP-CLEAVING ENZYME, ISOFORM A-RELATED"/>
    <property type="match status" value="1"/>
</dbReference>
<sequence>MEGAVRQFSRDCSGHAMLALEPPSHTRSAYWRPYAGERCTTRWSHDGHDHTARSVTCAACAAFARQCARNPRHEGKVRVEAKGASDLRQGFKVNTKYRGAASYGTISQEEMEEAERIRNQYTTDLSSIKKADVQPARKRLLLKRLKPGFAAGSRTKRLVQVVQHRQESEAEVEAEEEAEAEEPNVAETGSERSSEPGSREAGVQGPEMCGTLRFPLSVSNVALHLAASFAMPSLVAIVFGVFTDPGAEPLVVRLQRVATESSDASKSVHFYVGRLEVGKPAQSFQVLFDTASGHVLLPHSSCGTNACHQHKQFSPSHSETAVDVNTDGLPVQKGHKLVLGRVQRDAVSLEFTQADLGVGVAKAVLVQDKVCLGTEFGGQICTNLDVMAAVEMQQPLFEQMPYDGIVGLGLPGLTTETGCDFFARLTEARPGLVPQLGLAFGAQSGELFLGGHEPKRMKSPLQWFPVLHPQDGFWEVAIQSVRLGNLTVHACAAPHGCRGIIDTGASRLGVQRENFAALHAAMSEKTSPLVGVAAARRKGRRASAGRGADLEFDLGPMSLKLRVEDYAGQNCEVQLGPLDLDGEFQNVYAPRRQIPNPFGPFATILFASRGDCGASGSVQAFGENLLRQYYTALDWRQRRIGFAPAAPRRVRLGSGSGGSGSGDADARIFAFLPGLADTANLTSSLQSWEGWAPAMDLAGARRVAAAPRSAAASALKAAARALSAADEHELCAQVLLELRDFGVDREVLERRLSPAAANALFEETALRLGLALRDAGQRQDAWEALMAVCAQPALGQHLRKPSLQALAEVSERLANATSDPYLQVQYLQGVLDAEVVLQALPRDRREGLELYLALSMEKTGQEQESRQILTRLARKGTSRRRKQAEWAILVQDAEVEDDGAQSAEMKGIWNEVQLPSSSRLGGAGAAARRQASGASSFGLPGGGAAVLAVALLALPLALPLLLLGPK</sequence>
<evidence type="ECO:0000256" key="3">
    <source>
        <dbReference type="ARBA" id="ARBA00022750"/>
    </source>
</evidence>
<evidence type="ECO:0000259" key="9">
    <source>
        <dbReference type="PROSITE" id="PS51767"/>
    </source>
</evidence>
<accession>A0AA36JCY9</accession>
<keyword evidence="6" id="KW-1015">Disulfide bond</keyword>
<dbReference type="PRINTS" id="PR00792">
    <property type="entry name" value="PEPSIN"/>
</dbReference>
<dbReference type="InterPro" id="IPR033121">
    <property type="entry name" value="PEPTIDASE_A1"/>
</dbReference>
<dbReference type="GO" id="GO:0004190">
    <property type="term" value="F:aspartic-type endopeptidase activity"/>
    <property type="evidence" value="ECO:0007669"/>
    <property type="project" value="UniProtKB-KW"/>
</dbReference>
<evidence type="ECO:0000256" key="7">
    <source>
        <dbReference type="SAM" id="MobiDB-lite"/>
    </source>
</evidence>
<dbReference type="PROSITE" id="PS51767">
    <property type="entry name" value="PEPTIDASE_A1"/>
    <property type="match status" value="1"/>
</dbReference>
<organism evidence="10 11">
    <name type="scientific">Effrenium voratum</name>
    <dbReference type="NCBI Taxonomy" id="2562239"/>
    <lineage>
        <taxon>Eukaryota</taxon>
        <taxon>Sar</taxon>
        <taxon>Alveolata</taxon>
        <taxon>Dinophyceae</taxon>
        <taxon>Suessiales</taxon>
        <taxon>Symbiodiniaceae</taxon>
        <taxon>Effrenium</taxon>
    </lineage>
</organism>
<dbReference type="Pfam" id="PF00026">
    <property type="entry name" value="Asp"/>
    <property type="match status" value="2"/>
</dbReference>